<dbReference type="GO" id="GO:0005829">
    <property type="term" value="C:cytosol"/>
    <property type="evidence" value="ECO:0007669"/>
    <property type="project" value="TreeGrafter"/>
</dbReference>
<keyword evidence="4" id="KW-1185">Reference proteome</keyword>
<reference evidence="3 4" key="1">
    <citation type="submission" date="2016-10" db="EMBL/GenBank/DDBJ databases">
        <title>Complete Genome Sequence of the Nonylphenol-Degrading Bacterium Sphingobium cloacae JCM 10874T.</title>
        <authorList>
            <person name="Ootsuka M."/>
            <person name="Nishizawa T."/>
            <person name="Ohta H."/>
        </authorList>
    </citation>
    <scope>NUCLEOTIDE SEQUENCE [LARGE SCALE GENOMIC DNA]</scope>
    <source>
        <strain evidence="3 4">JCM 10874</strain>
    </source>
</reference>
<dbReference type="FunFam" id="3.30.450.40:FF:000008">
    <property type="entry name" value="GAF domain-containing proteins"/>
    <property type="match status" value="1"/>
</dbReference>
<dbReference type="GO" id="GO:0033745">
    <property type="term" value="F:L-methionine-(R)-S-oxide reductase activity"/>
    <property type="evidence" value="ECO:0007669"/>
    <property type="project" value="TreeGrafter"/>
</dbReference>
<dbReference type="AlphaFoldDB" id="A0A1E1F0K4"/>
<dbReference type="PANTHER" id="PTHR21021:SF15">
    <property type="entry name" value="FREE METHIONINE-R-SULFOXIDE REDUCTASE"/>
    <property type="match status" value="1"/>
</dbReference>
<evidence type="ECO:0000313" key="4">
    <source>
        <dbReference type="Proteomes" id="UP000218272"/>
    </source>
</evidence>
<dbReference type="InterPro" id="IPR029016">
    <property type="entry name" value="GAF-like_dom_sf"/>
</dbReference>
<proteinExistence type="inferred from homology"/>
<sequence>MTGRHPAVAFGGARAYMPAMFDFAPAADSDKPALYADLLSAADALTGGETDAIANMANVSALIWQFLPDLNWAGFYRMVDGALLLGPFQGKAACIRIPLGKGVCGTAAQTRQTQLVEDVHAFPGHIACDAASASEIVVPIVYRDRLVGVLDLDSPLAGRFDRDDAAGLEALVASIAPRIG</sequence>
<dbReference type="PANTHER" id="PTHR21021">
    <property type="entry name" value="GAF/PUTATIVE CYTOSKELETAL PROTEIN"/>
    <property type="match status" value="1"/>
</dbReference>
<dbReference type="PROSITE" id="PS01320">
    <property type="entry name" value="UPF0067"/>
    <property type="match status" value="1"/>
</dbReference>
<dbReference type="SMART" id="SM00065">
    <property type="entry name" value="GAF"/>
    <property type="match status" value="1"/>
</dbReference>
<gene>
    <name evidence="3" type="ORF">SCLO_1010160</name>
</gene>
<dbReference type="Gene3D" id="3.30.450.40">
    <property type="match status" value="1"/>
</dbReference>
<dbReference type="Pfam" id="PF13185">
    <property type="entry name" value="GAF_2"/>
    <property type="match status" value="1"/>
</dbReference>
<evidence type="ECO:0000256" key="1">
    <source>
        <dbReference type="ARBA" id="ARBA00038454"/>
    </source>
</evidence>
<dbReference type="Proteomes" id="UP000218272">
    <property type="component" value="Chromosome SCLO_1"/>
</dbReference>
<dbReference type="InterPro" id="IPR000614">
    <property type="entry name" value="FRMsr_CS"/>
</dbReference>
<evidence type="ECO:0000259" key="2">
    <source>
        <dbReference type="SMART" id="SM00065"/>
    </source>
</evidence>
<comment type="similarity">
    <text evidence="1">Belongs to the free Met sulfoxide reductase family.</text>
</comment>
<dbReference type="InterPro" id="IPR051330">
    <property type="entry name" value="Phosphatase_reg/MetRdx"/>
</dbReference>
<organism evidence="3 4">
    <name type="scientific">Sphingobium cloacae</name>
    <dbReference type="NCBI Taxonomy" id="120107"/>
    <lineage>
        <taxon>Bacteria</taxon>
        <taxon>Pseudomonadati</taxon>
        <taxon>Pseudomonadota</taxon>
        <taxon>Alphaproteobacteria</taxon>
        <taxon>Sphingomonadales</taxon>
        <taxon>Sphingomonadaceae</taxon>
        <taxon>Sphingobium</taxon>
    </lineage>
</organism>
<feature type="domain" description="GAF" evidence="2">
    <location>
        <begin position="33"/>
        <end position="179"/>
    </location>
</feature>
<dbReference type="InterPro" id="IPR003018">
    <property type="entry name" value="GAF"/>
</dbReference>
<dbReference type="EMBL" id="AP017655">
    <property type="protein sequence ID" value="BAV64056.1"/>
    <property type="molecule type" value="Genomic_DNA"/>
</dbReference>
<dbReference type="KEGG" id="sclo:SCLO_1010160"/>
<name>A0A1E1F0K4_9SPHN</name>
<evidence type="ECO:0000313" key="3">
    <source>
        <dbReference type="EMBL" id="BAV64056.1"/>
    </source>
</evidence>
<dbReference type="SUPFAM" id="SSF55781">
    <property type="entry name" value="GAF domain-like"/>
    <property type="match status" value="1"/>
</dbReference>
<accession>A0A1E1F0K4</accession>
<protein>
    <submittedName>
        <fullName evidence="3">GAF domain-containing protein</fullName>
    </submittedName>
</protein>